<dbReference type="EMBL" id="DXBC01000121">
    <property type="protein sequence ID" value="HIZ79663.1"/>
    <property type="molecule type" value="Genomic_DNA"/>
</dbReference>
<dbReference type="InterPro" id="IPR035917">
    <property type="entry name" value="YjbQ-like_sf"/>
</dbReference>
<dbReference type="SUPFAM" id="SSF111038">
    <property type="entry name" value="YjbQ-like"/>
    <property type="match status" value="1"/>
</dbReference>
<protein>
    <submittedName>
        <fullName evidence="1">YjbQ family protein</fullName>
    </submittedName>
</protein>
<evidence type="ECO:0000313" key="1">
    <source>
        <dbReference type="EMBL" id="HIZ79663.1"/>
    </source>
</evidence>
<reference evidence="1" key="2">
    <citation type="submission" date="2021-04" db="EMBL/GenBank/DDBJ databases">
        <authorList>
            <person name="Gilroy R."/>
        </authorList>
    </citation>
    <scope>NUCLEOTIDE SEQUENCE</scope>
    <source>
        <strain evidence="1">ChiBcec1-1093</strain>
    </source>
</reference>
<organism evidence="1 2">
    <name type="scientific">Candidatus Lachnoclostridium stercorigallinarum</name>
    <dbReference type="NCBI Taxonomy" id="2838634"/>
    <lineage>
        <taxon>Bacteria</taxon>
        <taxon>Bacillati</taxon>
        <taxon>Bacillota</taxon>
        <taxon>Clostridia</taxon>
        <taxon>Lachnospirales</taxon>
        <taxon>Lachnospiraceae</taxon>
    </lineage>
</organism>
<dbReference type="Pfam" id="PF01894">
    <property type="entry name" value="YjbQ"/>
    <property type="match status" value="1"/>
</dbReference>
<sequence>MFVQNSVCVKGQKSRDITSEIVKASAESGVKEGICCVSALSEHTGIVSIPEKRQEILEDIRDDLERILPPRTNYRDCCDPELSAGRSRAALLESSKDFIIHEGEVLISGNVYLMPFSDTCECSYTITCC</sequence>
<dbReference type="InterPro" id="IPR001602">
    <property type="entry name" value="UPF0047_YjbQ-like"/>
</dbReference>
<reference evidence="1" key="1">
    <citation type="journal article" date="2021" name="PeerJ">
        <title>Extensive microbial diversity within the chicken gut microbiome revealed by metagenomics and culture.</title>
        <authorList>
            <person name="Gilroy R."/>
            <person name="Ravi A."/>
            <person name="Getino M."/>
            <person name="Pursley I."/>
            <person name="Horton D.L."/>
            <person name="Alikhan N.F."/>
            <person name="Baker D."/>
            <person name="Gharbi K."/>
            <person name="Hall N."/>
            <person name="Watson M."/>
            <person name="Adriaenssens E.M."/>
            <person name="Foster-Nyarko E."/>
            <person name="Jarju S."/>
            <person name="Secka A."/>
            <person name="Antonio M."/>
            <person name="Oren A."/>
            <person name="Chaudhuri R.R."/>
            <person name="La Ragione R."/>
            <person name="Hildebrand F."/>
            <person name="Pallen M.J."/>
        </authorList>
    </citation>
    <scope>NUCLEOTIDE SEQUENCE</scope>
    <source>
        <strain evidence="1">ChiBcec1-1093</strain>
    </source>
</reference>
<proteinExistence type="predicted"/>
<evidence type="ECO:0000313" key="2">
    <source>
        <dbReference type="Proteomes" id="UP000824101"/>
    </source>
</evidence>
<dbReference type="Proteomes" id="UP000824101">
    <property type="component" value="Unassembled WGS sequence"/>
</dbReference>
<name>A0A9D2GH29_9FIRM</name>
<gene>
    <name evidence="1" type="ORF">IAA17_07735</name>
</gene>
<comment type="caution">
    <text evidence="1">The sequence shown here is derived from an EMBL/GenBank/DDBJ whole genome shotgun (WGS) entry which is preliminary data.</text>
</comment>
<dbReference type="AlphaFoldDB" id="A0A9D2GH29"/>
<dbReference type="Gene3D" id="2.60.120.460">
    <property type="entry name" value="YjbQ-like"/>
    <property type="match status" value="1"/>
</dbReference>
<accession>A0A9D2GH29</accession>